<dbReference type="AlphaFoldDB" id="A0A225DCN8"/>
<accession>A0A225DCN8</accession>
<evidence type="ECO:0000313" key="2">
    <source>
        <dbReference type="EMBL" id="OWK36308.1"/>
    </source>
</evidence>
<dbReference type="Proteomes" id="UP000214646">
    <property type="component" value="Unassembled WGS sequence"/>
</dbReference>
<organism evidence="2 3">
    <name type="scientific">Fimbriiglobus ruber</name>
    <dbReference type="NCBI Taxonomy" id="1908690"/>
    <lineage>
        <taxon>Bacteria</taxon>
        <taxon>Pseudomonadati</taxon>
        <taxon>Planctomycetota</taxon>
        <taxon>Planctomycetia</taxon>
        <taxon>Gemmatales</taxon>
        <taxon>Gemmataceae</taxon>
        <taxon>Fimbriiglobus</taxon>
    </lineage>
</organism>
<feature type="domain" description="ATP-grasp" evidence="1">
    <location>
        <begin position="3"/>
        <end position="120"/>
    </location>
</feature>
<evidence type="ECO:0000259" key="1">
    <source>
        <dbReference type="Pfam" id="PF18299"/>
    </source>
</evidence>
<protein>
    <recommendedName>
        <fullName evidence="1">ATP-grasp domain-containing protein</fullName>
    </recommendedName>
</protein>
<dbReference type="EMBL" id="NIDE01000017">
    <property type="protein sequence ID" value="OWK36308.1"/>
    <property type="molecule type" value="Genomic_DNA"/>
</dbReference>
<reference evidence="3" key="1">
    <citation type="submission" date="2017-06" db="EMBL/GenBank/DDBJ databases">
        <title>Genome analysis of Fimbriiglobus ruber SP5, the first member of the order Planctomycetales with confirmed chitinolytic capability.</title>
        <authorList>
            <person name="Ravin N.V."/>
            <person name="Rakitin A.L."/>
            <person name="Ivanova A.A."/>
            <person name="Beletsky A.V."/>
            <person name="Kulichevskaya I.S."/>
            <person name="Mardanov A.V."/>
            <person name="Dedysh S.N."/>
        </authorList>
    </citation>
    <scope>NUCLEOTIDE SEQUENCE [LARGE SCALE GENOMIC DNA]</scope>
    <source>
        <strain evidence="3">SP5</strain>
    </source>
</reference>
<keyword evidence="3" id="KW-1185">Reference proteome</keyword>
<sequence>MTETKSFAGCVVAGEAKLQQLQHLDDDLGVSAAEPVAFVSEWRYFVRRGRVVGLAHYKGEWSLAPDHDTVRRAVAAYIGAPAAYSLDFGVTADGRSLLVEANDAFALGAYGLDAVVYAEMLEDRWLELVGLPFGVGGRRYSSPRRRRLSLA</sequence>
<gene>
    <name evidence="2" type="ORF">FRUB_08871</name>
</gene>
<name>A0A225DCN8_9BACT</name>
<dbReference type="InterPro" id="IPR041261">
    <property type="entry name" value="R2K_2"/>
</dbReference>
<proteinExistence type="predicted"/>
<dbReference type="Pfam" id="PF18299">
    <property type="entry name" value="R2K_2"/>
    <property type="match status" value="1"/>
</dbReference>
<comment type="caution">
    <text evidence="2">The sequence shown here is derived from an EMBL/GenBank/DDBJ whole genome shotgun (WGS) entry which is preliminary data.</text>
</comment>
<evidence type="ECO:0000313" key="3">
    <source>
        <dbReference type="Proteomes" id="UP000214646"/>
    </source>
</evidence>